<comment type="caution">
    <text evidence="2">The sequence shown here is derived from an EMBL/GenBank/DDBJ whole genome shotgun (WGS) entry which is preliminary data.</text>
</comment>
<sequence length="155" mass="15951">MKHSSVRCIAVVSAAVVLSVSIAGCTSSSSPEQTATAGGSGSAVAAATTCGAVSVIFANLQSADSDFRAGRITEAEWVAMTNLAKTDLDGIRRFRDWGLQDELSGLTDYMTTHEALPSGARFDSTTDEFGGLQNDMRDACEANGSPVTTFATSGG</sequence>
<organism evidence="2 3">
    <name type="scientific">Plantibacter elymi</name>
    <name type="common">nom. nud.</name>
    <dbReference type="NCBI Taxonomy" id="199708"/>
    <lineage>
        <taxon>Bacteria</taxon>
        <taxon>Bacillati</taxon>
        <taxon>Actinomycetota</taxon>
        <taxon>Actinomycetes</taxon>
        <taxon>Micrococcales</taxon>
        <taxon>Microbacteriaceae</taxon>
        <taxon>Plantibacter</taxon>
    </lineage>
</organism>
<feature type="chain" id="PRO_5045070216" description="Lipoprotein" evidence="1">
    <location>
        <begin position="24"/>
        <end position="155"/>
    </location>
</feature>
<keyword evidence="3" id="KW-1185">Reference proteome</keyword>
<proteinExistence type="predicted"/>
<feature type="signal peptide" evidence="1">
    <location>
        <begin position="1"/>
        <end position="23"/>
    </location>
</feature>
<evidence type="ECO:0008006" key="4">
    <source>
        <dbReference type="Google" id="ProtNLM"/>
    </source>
</evidence>
<protein>
    <recommendedName>
        <fullName evidence="4">Lipoprotein</fullName>
    </recommendedName>
</protein>
<dbReference type="EMBL" id="FXWJ01000005">
    <property type="protein sequence ID" value="SMQ73312.1"/>
    <property type="molecule type" value="Genomic_DNA"/>
</dbReference>
<dbReference type="Proteomes" id="UP000194464">
    <property type="component" value="Unassembled WGS sequence"/>
</dbReference>
<reference evidence="2 3" key="1">
    <citation type="submission" date="2017-04" db="EMBL/GenBank/DDBJ databases">
        <authorList>
            <person name="Varghese N."/>
            <person name="Submissions S."/>
        </authorList>
    </citation>
    <scope>NUCLEOTIDE SEQUENCE [LARGE SCALE GENOMIC DNA]</scope>
    <source>
        <strain evidence="2 3">VKM Ac-1784</strain>
    </source>
</reference>
<keyword evidence="1" id="KW-0732">Signal</keyword>
<evidence type="ECO:0000313" key="3">
    <source>
        <dbReference type="Proteomes" id="UP000194464"/>
    </source>
</evidence>
<evidence type="ECO:0000313" key="2">
    <source>
        <dbReference type="EMBL" id="SMQ73312.1"/>
    </source>
</evidence>
<accession>A0ABY1RG57</accession>
<dbReference type="PROSITE" id="PS51257">
    <property type="entry name" value="PROKAR_LIPOPROTEIN"/>
    <property type="match status" value="1"/>
</dbReference>
<evidence type="ECO:0000256" key="1">
    <source>
        <dbReference type="SAM" id="SignalP"/>
    </source>
</evidence>
<name>A0ABY1RG57_9MICO</name>
<gene>
    <name evidence="2" type="ORF">SAMN06295909_3285</name>
</gene>